<sequence>MKGFRIHTEETAGEPANRILKDVRKNLGFVPNLFAVFAESTPALQANVAMKGQLARTSLTPMERELVQIVTSVENRCGYCVAGHSTFAAMQNLPAEPIAAVRAGRPVSDDRLEALRCFTEALVRRRGHLDDDQVQKFYAAGYGPEQLLEVILAVCVKMFANLTNNVIGIPLDEQFSSYAWEPASDVTDSGNSRAA</sequence>
<dbReference type="PANTHER" id="PTHR35446">
    <property type="entry name" value="SI:CH211-175M2.5"/>
    <property type="match status" value="1"/>
</dbReference>
<evidence type="ECO:0000259" key="1">
    <source>
        <dbReference type="Pfam" id="PF02627"/>
    </source>
</evidence>
<name>A0A8J6Y900_9BACT</name>
<reference evidence="2 3" key="1">
    <citation type="submission" date="2020-08" db="EMBL/GenBank/DDBJ databases">
        <title>Acidobacteriota in marine sediments use diverse sulfur dissimilation pathways.</title>
        <authorList>
            <person name="Wasmund K."/>
        </authorList>
    </citation>
    <scope>NUCLEOTIDE SEQUENCE [LARGE SCALE GENOMIC DNA]</scope>
    <source>
        <strain evidence="2">MAG AM4</strain>
    </source>
</reference>
<accession>A0A8J6Y900</accession>
<protein>
    <submittedName>
        <fullName evidence="2">Carboxymuconolactone decarboxylase family protein</fullName>
    </submittedName>
</protein>
<dbReference type="InterPro" id="IPR029032">
    <property type="entry name" value="AhpD-like"/>
</dbReference>
<feature type="domain" description="Carboxymuconolactone decarboxylase-like" evidence="1">
    <location>
        <begin position="45"/>
        <end position="103"/>
    </location>
</feature>
<dbReference type="EMBL" id="JACXWD010000100">
    <property type="protein sequence ID" value="MBD3869500.1"/>
    <property type="molecule type" value="Genomic_DNA"/>
</dbReference>
<dbReference type="InterPro" id="IPR003779">
    <property type="entry name" value="CMD-like"/>
</dbReference>
<organism evidence="2 3">
    <name type="scientific">Candidatus Polarisedimenticola svalbardensis</name>
    <dbReference type="NCBI Taxonomy" id="2886004"/>
    <lineage>
        <taxon>Bacteria</taxon>
        <taxon>Pseudomonadati</taxon>
        <taxon>Acidobacteriota</taxon>
        <taxon>Candidatus Polarisedimenticolia</taxon>
        <taxon>Candidatus Polarisedimenticolales</taxon>
        <taxon>Candidatus Polarisedimenticolaceae</taxon>
        <taxon>Candidatus Polarisedimenticola</taxon>
    </lineage>
</organism>
<dbReference type="Gene3D" id="1.20.1290.10">
    <property type="entry name" value="AhpD-like"/>
    <property type="match status" value="1"/>
</dbReference>
<dbReference type="Proteomes" id="UP000648239">
    <property type="component" value="Unassembled WGS sequence"/>
</dbReference>
<dbReference type="GO" id="GO:0051920">
    <property type="term" value="F:peroxiredoxin activity"/>
    <property type="evidence" value="ECO:0007669"/>
    <property type="project" value="InterPro"/>
</dbReference>
<gene>
    <name evidence="2" type="ORF">IFK94_15365</name>
</gene>
<dbReference type="AlphaFoldDB" id="A0A8J6Y900"/>
<proteinExistence type="predicted"/>
<dbReference type="PANTHER" id="PTHR35446:SF3">
    <property type="entry name" value="CMD DOMAIN-CONTAINING PROTEIN"/>
    <property type="match status" value="1"/>
</dbReference>
<dbReference type="InterPro" id="IPR004675">
    <property type="entry name" value="AhpD_core"/>
</dbReference>
<comment type="caution">
    <text evidence="2">The sequence shown here is derived from an EMBL/GenBank/DDBJ whole genome shotgun (WGS) entry which is preliminary data.</text>
</comment>
<dbReference type="SUPFAM" id="SSF69118">
    <property type="entry name" value="AhpD-like"/>
    <property type="match status" value="1"/>
</dbReference>
<dbReference type="Pfam" id="PF02627">
    <property type="entry name" value="CMD"/>
    <property type="match status" value="1"/>
</dbReference>
<evidence type="ECO:0000313" key="3">
    <source>
        <dbReference type="Proteomes" id="UP000648239"/>
    </source>
</evidence>
<dbReference type="NCBIfam" id="TIGR00778">
    <property type="entry name" value="ahpD_dom"/>
    <property type="match status" value="1"/>
</dbReference>
<evidence type="ECO:0000313" key="2">
    <source>
        <dbReference type="EMBL" id="MBD3869500.1"/>
    </source>
</evidence>